<evidence type="ECO:0000313" key="4">
    <source>
        <dbReference type="Proteomes" id="UP000824890"/>
    </source>
</evidence>
<keyword evidence="2" id="KW-0472">Membrane</keyword>
<evidence type="ECO:0000256" key="1">
    <source>
        <dbReference type="SAM" id="MobiDB-lite"/>
    </source>
</evidence>
<dbReference type="Proteomes" id="UP000824890">
    <property type="component" value="Unassembled WGS sequence"/>
</dbReference>
<protein>
    <submittedName>
        <fullName evidence="3">Uncharacterized protein</fullName>
    </submittedName>
</protein>
<reference evidence="3 4" key="1">
    <citation type="submission" date="2021-05" db="EMBL/GenBank/DDBJ databases">
        <title>Genome Assembly of Synthetic Allotetraploid Brassica napus Reveals Homoeologous Exchanges between Subgenomes.</title>
        <authorList>
            <person name="Davis J.T."/>
        </authorList>
    </citation>
    <scope>NUCLEOTIDE SEQUENCE [LARGE SCALE GENOMIC DNA]</scope>
    <source>
        <strain evidence="4">cv. Da-Ae</strain>
        <tissue evidence="3">Seedling</tissue>
    </source>
</reference>
<keyword evidence="2" id="KW-1133">Transmembrane helix</keyword>
<proteinExistence type="predicted"/>
<gene>
    <name evidence="3" type="ORF">HID58_094849</name>
</gene>
<keyword evidence="4" id="KW-1185">Reference proteome</keyword>
<comment type="caution">
    <text evidence="3">The sequence shown here is derived from an EMBL/GenBank/DDBJ whole genome shotgun (WGS) entry which is preliminary data.</text>
</comment>
<feature type="transmembrane region" description="Helical" evidence="2">
    <location>
        <begin position="291"/>
        <end position="319"/>
    </location>
</feature>
<accession>A0ABQ7X5Y4</accession>
<feature type="compositionally biased region" description="Low complexity" evidence="1">
    <location>
        <begin position="58"/>
        <end position="87"/>
    </location>
</feature>
<feature type="compositionally biased region" description="Pro residues" evidence="1">
    <location>
        <begin position="42"/>
        <end position="57"/>
    </location>
</feature>
<name>A0ABQ7X5Y4_BRANA</name>
<evidence type="ECO:0000313" key="3">
    <source>
        <dbReference type="EMBL" id="KAH0851331.1"/>
    </source>
</evidence>
<dbReference type="EMBL" id="JAGKQM010001796">
    <property type="protein sequence ID" value="KAH0851331.1"/>
    <property type="molecule type" value="Genomic_DNA"/>
</dbReference>
<organism evidence="3 4">
    <name type="scientific">Brassica napus</name>
    <name type="common">Rape</name>
    <dbReference type="NCBI Taxonomy" id="3708"/>
    <lineage>
        <taxon>Eukaryota</taxon>
        <taxon>Viridiplantae</taxon>
        <taxon>Streptophyta</taxon>
        <taxon>Embryophyta</taxon>
        <taxon>Tracheophyta</taxon>
        <taxon>Spermatophyta</taxon>
        <taxon>Magnoliopsida</taxon>
        <taxon>eudicotyledons</taxon>
        <taxon>Gunneridae</taxon>
        <taxon>Pentapetalae</taxon>
        <taxon>rosids</taxon>
        <taxon>malvids</taxon>
        <taxon>Brassicales</taxon>
        <taxon>Brassicaceae</taxon>
        <taxon>Brassiceae</taxon>
        <taxon>Brassica</taxon>
    </lineage>
</organism>
<feature type="transmembrane region" description="Helical" evidence="2">
    <location>
        <begin position="212"/>
        <end position="231"/>
    </location>
</feature>
<feature type="region of interest" description="Disordered" evidence="1">
    <location>
        <begin position="36"/>
        <end position="87"/>
    </location>
</feature>
<keyword evidence="2" id="KW-0812">Transmembrane</keyword>
<sequence>MRSHFVAVPMSILQPVYSAVTSRSSRLKTHTNLHLRRLTSPVLPPPDPPDPPDPPNLPSSLNGSPRRSLTSISNPPSPNSSQIPSFPRSSSIISIPTGSCRAVHCCCSGECSVSALTCFASHSCCFGHAMVEAQVVPLEPPDPSPPDVSLLLQMQPLARALTFSAVCTFSDTSISSLPWPLLHFEANSVTLLSSLVLDFGFLCGLLTVDCSFFSGFLLVLSSAIISATCVLKDLRQVHMIWEYLLADLVKRVGWDKKYILTLIVAHVIVFRGDVLMDLASFGSTFVSSSDIYVALVRSLTAVCSPFMISIPAVGVVFCFFSPWWQVDVKPIVIFSPMNIIVASSDVPFVSYLEQSHFPIFPLIWSELDEQASLVLQGSSSHRMLFSASGAVCVVLWVTVDAIFREAYEVIFDTISYGSSCDLYRHSIYRFDTISYGLFFCLARSSFYVSSFDGV</sequence>
<evidence type="ECO:0000256" key="2">
    <source>
        <dbReference type="SAM" id="Phobius"/>
    </source>
</evidence>